<dbReference type="InterPro" id="IPR012173">
    <property type="entry name" value="Mpp10"/>
</dbReference>
<gene>
    <name evidence="9" type="ORF">WICMUC_000545</name>
</gene>
<feature type="compositionally biased region" description="Acidic residues" evidence="8">
    <location>
        <begin position="260"/>
        <end position="283"/>
    </location>
</feature>
<feature type="compositionally biased region" description="Acidic residues" evidence="8">
    <location>
        <begin position="89"/>
        <end position="101"/>
    </location>
</feature>
<dbReference type="GO" id="GO:0006364">
    <property type="term" value="P:rRNA processing"/>
    <property type="evidence" value="ECO:0007669"/>
    <property type="project" value="UniProtKB-KW"/>
</dbReference>
<reference evidence="9" key="2">
    <citation type="submission" date="2021-01" db="EMBL/GenBank/DDBJ databases">
        <authorList>
            <person name="Schikora-Tamarit M.A."/>
        </authorList>
    </citation>
    <scope>NUCLEOTIDE SEQUENCE</scope>
    <source>
        <strain evidence="9">CBS6341</strain>
    </source>
</reference>
<keyword evidence="5 7" id="KW-0687">Ribonucleoprotein</keyword>
<dbReference type="GO" id="GO:0005732">
    <property type="term" value="C:sno(s)RNA-containing ribonucleoprotein complex"/>
    <property type="evidence" value="ECO:0007669"/>
    <property type="project" value="UniProtKB-UniRule"/>
</dbReference>
<name>A0A9P8PZL4_9ASCO</name>
<evidence type="ECO:0000256" key="3">
    <source>
        <dbReference type="ARBA" id="ARBA00022552"/>
    </source>
</evidence>
<feature type="compositionally biased region" description="Basic and acidic residues" evidence="8">
    <location>
        <begin position="336"/>
        <end position="349"/>
    </location>
</feature>
<feature type="compositionally biased region" description="Basic and acidic residues" evidence="8">
    <location>
        <begin position="551"/>
        <end position="568"/>
    </location>
</feature>
<dbReference type="GO" id="GO:0032040">
    <property type="term" value="C:small-subunit processome"/>
    <property type="evidence" value="ECO:0007669"/>
    <property type="project" value="TreeGrafter"/>
</dbReference>
<evidence type="ECO:0000256" key="8">
    <source>
        <dbReference type="SAM" id="MobiDB-lite"/>
    </source>
</evidence>
<dbReference type="PANTHER" id="PTHR17039:SF0">
    <property type="entry name" value="U3 SMALL NUCLEOLAR RIBONUCLEOPROTEIN PROTEIN MPP10"/>
    <property type="match status" value="1"/>
</dbReference>
<organism evidence="9 10">
    <name type="scientific">Wickerhamomyces mucosus</name>
    <dbReference type="NCBI Taxonomy" id="1378264"/>
    <lineage>
        <taxon>Eukaryota</taxon>
        <taxon>Fungi</taxon>
        <taxon>Dikarya</taxon>
        <taxon>Ascomycota</taxon>
        <taxon>Saccharomycotina</taxon>
        <taxon>Saccharomycetes</taxon>
        <taxon>Phaffomycetales</taxon>
        <taxon>Wickerhamomycetaceae</taxon>
        <taxon>Wickerhamomyces</taxon>
    </lineage>
</organism>
<protein>
    <recommendedName>
        <fullName evidence="7">U3 small nucleolar ribonucleoprotein protein MPP10</fullName>
    </recommendedName>
</protein>
<feature type="region of interest" description="Disordered" evidence="8">
    <location>
        <begin position="401"/>
        <end position="445"/>
    </location>
</feature>
<keyword evidence="3 7" id="KW-0698">rRNA processing</keyword>
<dbReference type="OrthoDB" id="445326at2759"/>
<feature type="region of interest" description="Disordered" evidence="8">
    <location>
        <begin position="82"/>
        <end position="181"/>
    </location>
</feature>
<feature type="compositionally biased region" description="Basic and acidic residues" evidence="8">
    <location>
        <begin position="584"/>
        <end position="600"/>
    </location>
</feature>
<feature type="compositionally biased region" description="Basic and acidic residues" evidence="8">
    <location>
        <begin position="165"/>
        <end position="180"/>
    </location>
</feature>
<evidence type="ECO:0000313" key="9">
    <source>
        <dbReference type="EMBL" id="KAH3680144.1"/>
    </source>
</evidence>
<dbReference type="Proteomes" id="UP000769528">
    <property type="component" value="Unassembled WGS sequence"/>
</dbReference>
<dbReference type="EMBL" id="JAEUBF010000159">
    <property type="protein sequence ID" value="KAH3680144.1"/>
    <property type="molecule type" value="Genomic_DNA"/>
</dbReference>
<proteinExistence type="inferred from homology"/>
<feature type="region of interest" description="Disordered" evidence="8">
    <location>
        <begin position="483"/>
        <end position="608"/>
    </location>
</feature>
<keyword evidence="4 7" id="KW-0539">Nucleus</keyword>
<comment type="caution">
    <text evidence="9">The sequence shown here is derived from an EMBL/GenBank/DDBJ whole genome shotgun (WGS) entry which is preliminary data.</text>
</comment>
<comment type="similarity">
    <text evidence="6 7">Belongs to the MPP10 family.</text>
</comment>
<dbReference type="Pfam" id="PF04006">
    <property type="entry name" value="Mpp10"/>
    <property type="match status" value="1"/>
</dbReference>
<feature type="region of interest" description="Disordered" evidence="8">
    <location>
        <begin position="234"/>
        <end position="312"/>
    </location>
</feature>
<keyword evidence="10" id="KW-1185">Reference proteome</keyword>
<evidence type="ECO:0000256" key="1">
    <source>
        <dbReference type="ARBA" id="ARBA00004604"/>
    </source>
</evidence>
<feature type="compositionally biased region" description="Basic residues" evidence="8">
    <location>
        <begin position="539"/>
        <end position="550"/>
    </location>
</feature>
<evidence type="ECO:0000256" key="7">
    <source>
        <dbReference type="PIRNR" id="PIRNR017300"/>
    </source>
</evidence>
<dbReference type="PIRSF" id="PIRSF017300">
    <property type="entry name" value="snoRNP_Mpp10"/>
    <property type="match status" value="1"/>
</dbReference>
<evidence type="ECO:0000256" key="6">
    <source>
        <dbReference type="ARBA" id="ARBA00029455"/>
    </source>
</evidence>
<keyword evidence="2 7" id="KW-0690">Ribosome biogenesis</keyword>
<dbReference type="AlphaFoldDB" id="A0A9P8PZL4"/>
<sequence>MSSEIISLFQNDPTSLLSSSESTEKVLKLLKSIVDPVISKDQSVLDELFIEGLDSSQVWPQVKLVLDKLVEDLLFEKIPSHTGNYFNTEESEEENENLQELDEAKVETNSEEEEEEEKKEKEEEEGEEDVEGEAEEEGEEGTSINLDNLQDDYRESDIDEEKKDEEEKVSDAVSKDKYGLNDDFFSIEEFNKQILAHEGDRKFINGDDEDIDYFGEIPESDDEEILYFNDFFSKPKTNKKDFKSRKPAQMDSQTKSQNDQGDEDEKEGDNDDNEGDDFNEEDYDHGMKSAMLDLFDEEEEETPKLEPTLSSFERQQLQIQQEIAKLEKESIAEKRWSMKGESKAKDRPQDSLLEEELEFERNAKPVPVITRESTETLEELIRRRIKDGQFDDIAKRTINDLNNFRPSSSYELSEEKSSKSLAELYEDDYEGTTDSAQSEELSRSHDEIKSLFQSISHKLDALSSAHFIPKPLQKSIDIKVQTSTISMEDSTPLTLSNSSRLAPQEIYKSGNGNKKTEEIELKSGQVMSRSELSRDEKQRLRRSNKRKRSKEFKSQDKGDIKKSKKQDAIDTLSKSNNVTIIDNKGIKRDVRGNEKKDGGKKGTSSFKL</sequence>
<comment type="function">
    <text evidence="7">Involved in nucleolar processing of pre-18S ribosomal RNA.</text>
</comment>
<feature type="compositionally biased region" description="Polar residues" evidence="8">
    <location>
        <begin position="483"/>
        <end position="501"/>
    </location>
</feature>
<evidence type="ECO:0000256" key="5">
    <source>
        <dbReference type="ARBA" id="ARBA00023274"/>
    </source>
</evidence>
<accession>A0A9P8PZL4</accession>
<reference evidence="9" key="1">
    <citation type="journal article" date="2021" name="Open Biol.">
        <title>Shared evolutionary footprints suggest mitochondrial oxidative damage underlies multiple complex I losses in fungi.</title>
        <authorList>
            <person name="Schikora-Tamarit M.A."/>
            <person name="Marcet-Houben M."/>
            <person name="Nosek J."/>
            <person name="Gabaldon T."/>
        </authorList>
    </citation>
    <scope>NUCLEOTIDE SEQUENCE</scope>
    <source>
        <strain evidence="9">CBS6341</strain>
    </source>
</reference>
<feature type="compositionally biased region" description="Acidic residues" evidence="8">
    <location>
        <begin position="109"/>
        <end position="140"/>
    </location>
</feature>
<evidence type="ECO:0000313" key="10">
    <source>
        <dbReference type="Proteomes" id="UP000769528"/>
    </source>
</evidence>
<dbReference type="GO" id="GO:0034457">
    <property type="term" value="C:Mpp10 complex"/>
    <property type="evidence" value="ECO:0007669"/>
    <property type="project" value="UniProtKB-UniRule"/>
</dbReference>
<dbReference type="PANTHER" id="PTHR17039">
    <property type="entry name" value="U3 SMALL NUCLEOLAR RIBONUCLEOPROTEIN PROTEIN MPP10"/>
    <property type="match status" value="1"/>
</dbReference>
<comment type="subcellular location">
    <subcellularLocation>
        <location evidence="1 7">Nucleus</location>
        <location evidence="1 7">Nucleolus</location>
    </subcellularLocation>
</comment>
<feature type="region of interest" description="Disordered" evidence="8">
    <location>
        <begin position="336"/>
        <end position="358"/>
    </location>
</feature>
<evidence type="ECO:0000256" key="4">
    <source>
        <dbReference type="ARBA" id="ARBA00023242"/>
    </source>
</evidence>
<evidence type="ECO:0000256" key="2">
    <source>
        <dbReference type="ARBA" id="ARBA00022517"/>
    </source>
</evidence>